<dbReference type="SMART" id="SM00862">
    <property type="entry name" value="Trans_reg_C"/>
    <property type="match status" value="1"/>
</dbReference>
<evidence type="ECO:0000313" key="10">
    <source>
        <dbReference type="EMBL" id="MBU9710297.1"/>
    </source>
</evidence>
<keyword evidence="2" id="KW-0902">Two-component regulatory system</keyword>
<dbReference type="PROSITE" id="PS51755">
    <property type="entry name" value="OMPR_PHOB"/>
    <property type="match status" value="1"/>
</dbReference>
<dbReference type="RefSeq" id="WP_217064190.1">
    <property type="nucleotide sequence ID" value="NZ_JAHQCS010000014.1"/>
</dbReference>
<keyword evidence="11" id="KW-1185">Reference proteome</keyword>
<evidence type="ECO:0000313" key="11">
    <source>
        <dbReference type="Proteomes" id="UP000784880"/>
    </source>
</evidence>
<feature type="domain" description="OmpR/PhoB-type" evidence="9">
    <location>
        <begin position="141"/>
        <end position="239"/>
    </location>
</feature>
<organism evidence="10 11">
    <name type="scientific">Evansella tamaricis</name>
    <dbReference type="NCBI Taxonomy" id="2069301"/>
    <lineage>
        <taxon>Bacteria</taxon>
        <taxon>Bacillati</taxon>
        <taxon>Bacillota</taxon>
        <taxon>Bacilli</taxon>
        <taxon>Bacillales</taxon>
        <taxon>Bacillaceae</taxon>
        <taxon>Evansella</taxon>
    </lineage>
</organism>
<dbReference type="InterPro" id="IPR001867">
    <property type="entry name" value="OmpR/PhoB-type_DNA-bd"/>
</dbReference>
<dbReference type="EMBL" id="JAHQCS010000014">
    <property type="protein sequence ID" value="MBU9710297.1"/>
    <property type="molecule type" value="Genomic_DNA"/>
</dbReference>
<protein>
    <submittedName>
        <fullName evidence="10">Response regulator transcription factor</fullName>
    </submittedName>
</protein>
<dbReference type="Pfam" id="PF00486">
    <property type="entry name" value="Trans_reg_C"/>
    <property type="match status" value="1"/>
</dbReference>
<feature type="DNA-binding region" description="OmpR/PhoB-type" evidence="7">
    <location>
        <begin position="141"/>
        <end position="239"/>
    </location>
</feature>
<dbReference type="Pfam" id="PF00072">
    <property type="entry name" value="Response_reg"/>
    <property type="match status" value="1"/>
</dbReference>
<evidence type="ECO:0000256" key="2">
    <source>
        <dbReference type="ARBA" id="ARBA00023012"/>
    </source>
</evidence>
<keyword evidence="3" id="KW-0805">Transcription regulation</keyword>
<reference evidence="10 11" key="1">
    <citation type="submission" date="2021-06" db="EMBL/GenBank/DDBJ databases">
        <title>Bacillus sp. RD4P76, an endophyte from a halophyte.</title>
        <authorList>
            <person name="Sun J.-Q."/>
        </authorList>
    </citation>
    <scope>NUCLEOTIDE SEQUENCE [LARGE SCALE GENOMIC DNA]</scope>
    <source>
        <strain evidence="10 11">CGMCC 1.15917</strain>
    </source>
</reference>
<evidence type="ECO:0000256" key="1">
    <source>
        <dbReference type="ARBA" id="ARBA00022553"/>
    </source>
</evidence>
<evidence type="ECO:0000256" key="4">
    <source>
        <dbReference type="ARBA" id="ARBA00023125"/>
    </source>
</evidence>
<dbReference type="SMART" id="SM00448">
    <property type="entry name" value="REC"/>
    <property type="match status" value="1"/>
</dbReference>
<dbReference type="CDD" id="cd00383">
    <property type="entry name" value="trans_reg_C"/>
    <property type="match status" value="1"/>
</dbReference>
<evidence type="ECO:0000256" key="7">
    <source>
        <dbReference type="PROSITE-ProRule" id="PRU01091"/>
    </source>
</evidence>
<sequence>MAQSVLIITKPLEGKDRLEQAFKNSGFNTYTLESAETAIKKLNIVSPDIIVSELDLPLMSGLDFCRELRHNHNDWTPIILLSSERDELEAVLGLELGADDYIVKPIRVKEVVARAKSILRRGTLCCSQQGGSYTPYEYLKKDMLRNGDLIIDPDHFIVYKNEVPIDFTRKEYELFYYLFMNKGKVLTRAQLIQELSGDEEIDERIIDVFISRIRNKIETNKRTPVYIRTVRHIGYMMKDVQDSQPPTNLKTQVK</sequence>
<dbReference type="Proteomes" id="UP000784880">
    <property type="component" value="Unassembled WGS sequence"/>
</dbReference>
<gene>
    <name evidence="10" type="ORF">KS419_00780</name>
</gene>
<dbReference type="PANTHER" id="PTHR48111:SF40">
    <property type="entry name" value="PHOSPHATE REGULON TRANSCRIPTIONAL REGULATORY PROTEIN PHOB"/>
    <property type="match status" value="1"/>
</dbReference>
<dbReference type="PANTHER" id="PTHR48111">
    <property type="entry name" value="REGULATOR OF RPOS"/>
    <property type="match status" value="1"/>
</dbReference>
<dbReference type="InterPro" id="IPR001789">
    <property type="entry name" value="Sig_transdc_resp-reg_receiver"/>
</dbReference>
<evidence type="ECO:0000259" key="8">
    <source>
        <dbReference type="PROSITE" id="PS50110"/>
    </source>
</evidence>
<dbReference type="InterPro" id="IPR039420">
    <property type="entry name" value="WalR-like"/>
</dbReference>
<name>A0ABS6J9D8_9BACI</name>
<evidence type="ECO:0000256" key="3">
    <source>
        <dbReference type="ARBA" id="ARBA00023015"/>
    </source>
</evidence>
<evidence type="ECO:0000259" key="9">
    <source>
        <dbReference type="PROSITE" id="PS51755"/>
    </source>
</evidence>
<comment type="caution">
    <text evidence="10">The sequence shown here is derived from an EMBL/GenBank/DDBJ whole genome shotgun (WGS) entry which is preliminary data.</text>
</comment>
<proteinExistence type="predicted"/>
<accession>A0ABS6J9D8</accession>
<keyword evidence="1" id="KW-0597">Phosphoprotein</keyword>
<keyword evidence="5" id="KW-0804">Transcription</keyword>
<dbReference type="PROSITE" id="PS50110">
    <property type="entry name" value="RESPONSE_REGULATORY"/>
    <property type="match status" value="1"/>
</dbReference>
<keyword evidence="4 7" id="KW-0238">DNA-binding</keyword>
<evidence type="ECO:0000256" key="5">
    <source>
        <dbReference type="ARBA" id="ARBA00023163"/>
    </source>
</evidence>
<comment type="caution">
    <text evidence="6">Lacks conserved residue(s) required for the propagation of feature annotation.</text>
</comment>
<feature type="domain" description="Response regulatory" evidence="8">
    <location>
        <begin position="4"/>
        <end position="119"/>
    </location>
</feature>
<evidence type="ECO:0000256" key="6">
    <source>
        <dbReference type="PROSITE-ProRule" id="PRU00169"/>
    </source>
</evidence>